<reference evidence="12 13" key="1">
    <citation type="submission" date="2019-09" db="EMBL/GenBank/DDBJ databases">
        <title>Genome sequence and assembly of Taibaiella sp.</title>
        <authorList>
            <person name="Chhetri G."/>
        </authorList>
    </citation>
    <scope>NUCLEOTIDE SEQUENCE [LARGE SCALE GENOMIC DNA]</scope>
    <source>
        <strain evidence="12 13">KVB11</strain>
    </source>
</reference>
<evidence type="ECO:0000256" key="10">
    <source>
        <dbReference type="RuleBase" id="RU004504"/>
    </source>
</evidence>
<keyword evidence="6" id="KW-0663">Pyridoxal phosphate</keyword>
<sequence>MQRIYFDNAATTALDPEVLEVMMPYLTEKFGNPSSIYSYGRETKIAIETARKSVAKILGAHPGEIFFTSGGTESSNTAITAAIRDLGCKNIISSPIEHHATLHSVEYWGKQDGLKLSFIKLDETGHVDMESLRALLAASTERSLVTLMHANNEIGNLLDIKAVGELCKEYDAIFHCDTVQTVGHYPLNLKEINVHFISAAGHKFHGPKGVGILYVNENVSIKPMINGGGQERNMRAGTENLYGIIGFAKALEIATARYEQDSAYIQDLKNYMKSRLETNIEGISFNGDCNGRCLYTVLNVAFPKTEKTEMILFNLDMAGICVSGGSACSSGANAGSHVINSIGTNLNQVPVRFSFSRHNTKEEVDAVVAKVKEFI</sequence>
<gene>
    <name evidence="12" type="ORF">F0919_17710</name>
</gene>
<keyword evidence="13" id="KW-1185">Reference proteome</keyword>
<evidence type="ECO:0000256" key="1">
    <source>
        <dbReference type="ARBA" id="ARBA00001933"/>
    </source>
</evidence>
<evidence type="ECO:0000313" key="13">
    <source>
        <dbReference type="Proteomes" id="UP000323632"/>
    </source>
</evidence>
<dbReference type="SUPFAM" id="SSF53383">
    <property type="entry name" value="PLP-dependent transferases"/>
    <property type="match status" value="1"/>
</dbReference>
<dbReference type="Gene3D" id="1.10.260.50">
    <property type="match status" value="1"/>
</dbReference>
<comment type="similarity">
    <text evidence="2">Belongs to the class-V pyridoxal-phosphate-dependent aminotransferase family. NifS/IscS subfamily.</text>
</comment>
<dbReference type="Gene3D" id="3.40.640.10">
    <property type="entry name" value="Type I PLP-dependent aspartate aminotransferase-like (Major domain)"/>
    <property type="match status" value="1"/>
</dbReference>
<evidence type="ECO:0000256" key="6">
    <source>
        <dbReference type="ARBA" id="ARBA00022898"/>
    </source>
</evidence>
<dbReference type="Proteomes" id="UP000323632">
    <property type="component" value="Unassembled WGS sequence"/>
</dbReference>
<keyword evidence="4" id="KW-0808">Transferase</keyword>
<dbReference type="PANTHER" id="PTHR11601:SF34">
    <property type="entry name" value="CYSTEINE DESULFURASE"/>
    <property type="match status" value="1"/>
</dbReference>
<organism evidence="12 13">
    <name type="scientific">Taibaiella lutea</name>
    <dbReference type="NCBI Taxonomy" id="2608001"/>
    <lineage>
        <taxon>Bacteria</taxon>
        <taxon>Pseudomonadati</taxon>
        <taxon>Bacteroidota</taxon>
        <taxon>Chitinophagia</taxon>
        <taxon>Chitinophagales</taxon>
        <taxon>Chitinophagaceae</taxon>
        <taxon>Taibaiella</taxon>
    </lineage>
</organism>
<evidence type="ECO:0000256" key="9">
    <source>
        <dbReference type="ARBA" id="ARBA00050776"/>
    </source>
</evidence>
<dbReference type="InterPro" id="IPR020578">
    <property type="entry name" value="Aminotrans_V_PyrdxlP_BS"/>
</dbReference>
<protein>
    <recommendedName>
        <fullName evidence="3">cysteine desulfurase</fullName>
        <ecNumber evidence="3">2.8.1.7</ecNumber>
    </recommendedName>
</protein>
<evidence type="ECO:0000256" key="2">
    <source>
        <dbReference type="ARBA" id="ARBA00006490"/>
    </source>
</evidence>
<dbReference type="PIRSF" id="PIRSF005572">
    <property type="entry name" value="NifS"/>
    <property type="match status" value="1"/>
</dbReference>
<dbReference type="AlphaFoldDB" id="A0A5M6CHJ8"/>
<dbReference type="EC" id="2.8.1.7" evidence="3"/>
<evidence type="ECO:0000256" key="3">
    <source>
        <dbReference type="ARBA" id="ARBA00012239"/>
    </source>
</evidence>
<dbReference type="RefSeq" id="WP_150034143.1">
    <property type="nucleotide sequence ID" value="NZ_VWSH01000004.1"/>
</dbReference>
<evidence type="ECO:0000256" key="7">
    <source>
        <dbReference type="ARBA" id="ARBA00023004"/>
    </source>
</evidence>
<comment type="cofactor">
    <cofactor evidence="1 10">
        <name>pyridoxal 5'-phosphate</name>
        <dbReference type="ChEBI" id="CHEBI:597326"/>
    </cofactor>
</comment>
<evidence type="ECO:0000313" key="12">
    <source>
        <dbReference type="EMBL" id="KAA5532619.1"/>
    </source>
</evidence>
<keyword evidence="5" id="KW-0479">Metal-binding</keyword>
<dbReference type="GO" id="GO:0031071">
    <property type="term" value="F:cysteine desulfurase activity"/>
    <property type="evidence" value="ECO:0007669"/>
    <property type="project" value="UniProtKB-EC"/>
</dbReference>
<evidence type="ECO:0000256" key="5">
    <source>
        <dbReference type="ARBA" id="ARBA00022723"/>
    </source>
</evidence>
<keyword evidence="8" id="KW-0411">Iron-sulfur</keyword>
<dbReference type="GO" id="GO:0051536">
    <property type="term" value="F:iron-sulfur cluster binding"/>
    <property type="evidence" value="ECO:0007669"/>
    <property type="project" value="UniProtKB-KW"/>
</dbReference>
<feature type="domain" description="Aminotransferase class V" evidence="11">
    <location>
        <begin position="4"/>
        <end position="367"/>
    </location>
</feature>
<dbReference type="InterPro" id="IPR000192">
    <property type="entry name" value="Aminotrans_V_dom"/>
</dbReference>
<dbReference type="EMBL" id="VWSH01000004">
    <property type="protein sequence ID" value="KAA5532619.1"/>
    <property type="molecule type" value="Genomic_DNA"/>
</dbReference>
<dbReference type="PANTHER" id="PTHR11601">
    <property type="entry name" value="CYSTEINE DESULFURYLASE FAMILY MEMBER"/>
    <property type="match status" value="1"/>
</dbReference>
<dbReference type="InterPro" id="IPR015421">
    <property type="entry name" value="PyrdxlP-dep_Trfase_major"/>
</dbReference>
<evidence type="ECO:0000256" key="8">
    <source>
        <dbReference type="ARBA" id="ARBA00023014"/>
    </source>
</evidence>
<evidence type="ECO:0000256" key="4">
    <source>
        <dbReference type="ARBA" id="ARBA00022679"/>
    </source>
</evidence>
<name>A0A5M6CHJ8_9BACT</name>
<dbReference type="InterPro" id="IPR015422">
    <property type="entry name" value="PyrdxlP-dep_Trfase_small"/>
</dbReference>
<dbReference type="InterPro" id="IPR016454">
    <property type="entry name" value="Cysteine_dSase"/>
</dbReference>
<accession>A0A5M6CHJ8</accession>
<dbReference type="Pfam" id="PF00266">
    <property type="entry name" value="Aminotran_5"/>
    <property type="match status" value="1"/>
</dbReference>
<evidence type="ECO:0000259" key="11">
    <source>
        <dbReference type="Pfam" id="PF00266"/>
    </source>
</evidence>
<comment type="catalytic activity">
    <reaction evidence="9">
        <text>(sulfur carrier)-H + L-cysteine = (sulfur carrier)-SH + L-alanine</text>
        <dbReference type="Rhea" id="RHEA:43892"/>
        <dbReference type="Rhea" id="RHEA-COMP:14737"/>
        <dbReference type="Rhea" id="RHEA-COMP:14739"/>
        <dbReference type="ChEBI" id="CHEBI:29917"/>
        <dbReference type="ChEBI" id="CHEBI:35235"/>
        <dbReference type="ChEBI" id="CHEBI:57972"/>
        <dbReference type="ChEBI" id="CHEBI:64428"/>
        <dbReference type="EC" id="2.8.1.7"/>
    </reaction>
</comment>
<keyword evidence="7" id="KW-0408">Iron</keyword>
<dbReference type="Gene3D" id="3.90.1150.10">
    <property type="entry name" value="Aspartate Aminotransferase, domain 1"/>
    <property type="match status" value="1"/>
</dbReference>
<dbReference type="InterPro" id="IPR015424">
    <property type="entry name" value="PyrdxlP-dep_Trfase"/>
</dbReference>
<proteinExistence type="inferred from homology"/>
<dbReference type="PROSITE" id="PS00595">
    <property type="entry name" value="AA_TRANSFER_CLASS_5"/>
    <property type="match status" value="1"/>
</dbReference>
<comment type="caution">
    <text evidence="12">The sequence shown here is derived from an EMBL/GenBank/DDBJ whole genome shotgun (WGS) entry which is preliminary data.</text>
</comment>
<dbReference type="GO" id="GO:0046872">
    <property type="term" value="F:metal ion binding"/>
    <property type="evidence" value="ECO:0007669"/>
    <property type="project" value="UniProtKB-KW"/>
</dbReference>